<feature type="region of interest" description="Disordered" evidence="2">
    <location>
        <begin position="228"/>
        <end position="252"/>
    </location>
</feature>
<feature type="region of interest" description="Disordered" evidence="2">
    <location>
        <begin position="288"/>
        <end position="325"/>
    </location>
</feature>
<dbReference type="InterPro" id="IPR029304">
    <property type="entry name" value="AKAP2_C"/>
</dbReference>
<dbReference type="GO" id="GO:0090307">
    <property type="term" value="P:mitotic spindle assembly"/>
    <property type="evidence" value="ECO:0007669"/>
    <property type="project" value="Ensembl"/>
</dbReference>
<dbReference type="AlphaFoldDB" id="G3SP59"/>
<protein>
    <submittedName>
        <fullName evidence="4">Mitotic spindle positioning</fullName>
    </submittedName>
</protein>
<gene>
    <name evidence="4" type="primary">MISP</name>
</gene>
<dbReference type="GO" id="GO:0016477">
    <property type="term" value="P:cell migration"/>
    <property type="evidence" value="ECO:0007669"/>
    <property type="project" value="Ensembl"/>
</dbReference>
<sequence length="641" mass="70530">MDRVTRYPIFGIPDSPRITGPELDGDISYTFKMVGVGPEETGWGQGKQPVWPASHEARLNMMRAGAPHSLHAFPGKLSPQPPYPDDEEDEEMKAYHLEDARDTFPRRPQDLERDRRAVIRGQAVRKSGTVATLRGAPDQVDRAPDRTLSQLLEENAVDREQIDFLAARQQFLSLERPNKEAPRKPPGVSQAPKAFYGPHVANGYGVAVGPQVKEVVVLERKKVRDSPAGYDVRTVDEPGPRGQGPETPETHRAEIAVKTRGDLREQRGLHRRPHQSWLRSRTSLLSKVSLTEARGGGRNPLVPSRGIEQETQREGGPFFGKGLQWGPGIHTQLGLQRAPNLNSRRALSSDSVLNLVPDARAADPAPEVRRVDRIPPSAYQPFQSPGSAQLQFPAFGASAKPRGPSADEVKAGPSPKATGPQRRGLESPGKGSGPNEEHLKAPQKPPRADGGVVWDEYFRLRPLRFGAPDVPQEAEASHVWQWQVAGAPPLRLQKSQSSELLEREMASVLQREREVAEERRNALFPEVFSTSPGEGSGNQDSRHSSQASGITGSYSVSESPFSTPVRLHSGLVWTVKAEPDPAEAPPEAARLQRKKKEVWYAGVNPSDDINLGIVEATRVTRHKNAMAERWEAGIYASEDED</sequence>
<dbReference type="OMA" id="QASHRHD"/>
<reference evidence="4" key="3">
    <citation type="submission" date="2025-09" db="UniProtKB">
        <authorList>
            <consortium name="Ensembl"/>
        </authorList>
    </citation>
    <scope>IDENTIFICATION</scope>
    <source>
        <strain evidence="4">Isolate ISIS603380</strain>
    </source>
</reference>
<dbReference type="GO" id="GO:0031616">
    <property type="term" value="C:spindle pole centrosome"/>
    <property type="evidence" value="ECO:0007669"/>
    <property type="project" value="Ensembl"/>
</dbReference>
<feature type="compositionally biased region" description="Polar residues" evidence="2">
    <location>
        <begin position="528"/>
        <end position="562"/>
    </location>
</feature>
<dbReference type="Proteomes" id="UP000007646">
    <property type="component" value="Unassembled WGS sequence"/>
</dbReference>
<feature type="region of interest" description="Disordered" evidence="2">
    <location>
        <begin position="395"/>
        <end position="452"/>
    </location>
</feature>
<dbReference type="GO" id="GO:0005884">
    <property type="term" value="C:actin filament"/>
    <property type="evidence" value="ECO:0007669"/>
    <property type="project" value="Ensembl"/>
</dbReference>
<dbReference type="Pfam" id="PF15304">
    <property type="entry name" value="AKAP2_C"/>
    <property type="match status" value="1"/>
</dbReference>
<dbReference type="PANTHER" id="PTHR18839">
    <property type="entry name" value="MITOTIC INTERACTOR AND SUBSTRATE OF PLK1 MISP FAMILY MEMBER"/>
    <property type="match status" value="1"/>
</dbReference>
<dbReference type="GO" id="GO:0051660">
    <property type="term" value="P:establishment of centrosome localization"/>
    <property type="evidence" value="ECO:0007669"/>
    <property type="project" value="Ensembl"/>
</dbReference>
<dbReference type="Ensembl" id="ENSLAFT00000001751.3">
    <property type="protein sequence ID" value="ENSLAFP00000001460.3"/>
    <property type="gene ID" value="ENSLAFG00000001751.3"/>
</dbReference>
<accession>G3SP59</accession>
<reference evidence="4 5" key="1">
    <citation type="submission" date="2009-06" db="EMBL/GenBank/DDBJ databases">
        <title>The Genome Sequence of Loxodonta africana (African elephant).</title>
        <authorList>
            <person name="Di Palma F."/>
            <person name="Heiman D."/>
            <person name="Young S."/>
            <person name="Johnson J."/>
            <person name="Lander E.S."/>
            <person name="Lindblad-Toh K."/>
        </authorList>
    </citation>
    <scope>NUCLEOTIDE SEQUENCE [LARGE SCALE GENOMIC DNA]</scope>
    <source>
        <strain evidence="4 5">Isolate ISIS603380</strain>
    </source>
</reference>
<dbReference type="HOGENOM" id="CLU_404873_0_0_1"/>
<keyword evidence="1" id="KW-0175">Coiled coil</keyword>
<feature type="region of interest" description="Disordered" evidence="2">
    <location>
        <begin position="261"/>
        <end position="280"/>
    </location>
</feature>
<dbReference type="GO" id="GO:0005886">
    <property type="term" value="C:plasma membrane"/>
    <property type="evidence" value="ECO:0007669"/>
    <property type="project" value="Ensembl"/>
</dbReference>
<dbReference type="eggNOG" id="ENOG502RZZI">
    <property type="taxonomic scope" value="Eukaryota"/>
</dbReference>
<evidence type="ECO:0000259" key="3">
    <source>
        <dbReference type="Pfam" id="PF15304"/>
    </source>
</evidence>
<dbReference type="PANTHER" id="PTHR18839:SF3">
    <property type="entry name" value="MITOTIC INTERACTOR AND SUBSTRATE OF PLK1"/>
    <property type="match status" value="1"/>
</dbReference>
<dbReference type="GO" id="GO:0051015">
    <property type="term" value="F:actin filament binding"/>
    <property type="evidence" value="ECO:0007669"/>
    <property type="project" value="Ensembl"/>
</dbReference>
<organism evidence="4 5">
    <name type="scientific">Loxodonta africana</name>
    <name type="common">African elephant</name>
    <dbReference type="NCBI Taxonomy" id="9785"/>
    <lineage>
        <taxon>Eukaryota</taxon>
        <taxon>Metazoa</taxon>
        <taxon>Chordata</taxon>
        <taxon>Craniata</taxon>
        <taxon>Vertebrata</taxon>
        <taxon>Euteleostomi</taxon>
        <taxon>Mammalia</taxon>
        <taxon>Eutheria</taxon>
        <taxon>Afrotheria</taxon>
        <taxon>Proboscidea</taxon>
        <taxon>Elephantidae</taxon>
        <taxon>Loxodonta</taxon>
    </lineage>
</organism>
<feature type="region of interest" description="Disordered" evidence="2">
    <location>
        <begin position="523"/>
        <end position="562"/>
    </location>
</feature>
<dbReference type="GeneTree" id="ENSGT00940000154739"/>
<dbReference type="GO" id="GO:0000132">
    <property type="term" value="P:establishment of mitotic spindle orientation"/>
    <property type="evidence" value="ECO:0007669"/>
    <property type="project" value="Ensembl"/>
</dbReference>
<feature type="domain" description="A-kinase anchor protein 2 C-terminal" evidence="3">
    <location>
        <begin position="283"/>
        <end position="636"/>
    </location>
</feature>
<dbReference type="FunCoup" id="G3SP59">
    <property type="interactions" value="5"/>
</dbReference>
<dbReference type="GO" id="GO:0030864">
    <property type="term" value="C:cortical actin cytoskeleton"/>
    <property type="evidence" value="ECO:0007669"/>
    <property type="project" value="Ensembl"/>
</dbReference>
<dbReference type="GO" id="GO:1904776">
    <property type="term" value="P:regulation of protein localization to cell cortex"/>
    <property type="evidence" value="ECO:0007669"/>
    <property type="project" value="Ensembl"/>
</dbReference>
<keyword evidence="5" id="KW-1185">Reference proteome</keyword>
<dbReference type="GO" id="GO:0005925">
    <property type="term" value="C:focal adhesion"/>
    <property type="evidence" value="ECO:0007669"/>
    <property type="project" value="Ensembl"/>
</dbReference>
<name>G3SP59_LOXAF</name>
<evidence type="ECO:0000313" key="5">
    <source>
        <dbReference type="Proteomes" id="UP000007646"/>
    </source>
</evidence>
<dbReference type="InParanoid" id="G3SP59"/>
<dbReference type="InterPro" id="IPR042779">
    <property type="entry name" value="MISP/MISP3-like"/>
</dbReference>
<evidence type="ECO:0000313" key="4">
    <source>
        <dbReference type="Ensembl" id="ENSLAFP00000001460.3"/>
    </source>
</evidence>
<proteinExistence type="predicted"/>
<reference evidence="4" key="2">
    <citation type="submission" date="2025-08" db="UniProtKB">
        <authorList>
            <consortium name="Ensembl"/>
        </authorList>
    </citation>
    <scope>IDENTIFICATION</scope>
    <source>
        <strain evidence="4">Isolate ISIS603380</strain>
    </source>
</reference>
<dbReference type="GO" id="GO:1905721">
    <property type="term" value="C:mitotic spindle astral microtubule end"/>
    <property type="evidence" value="ECO:0007669"/>
    <property type="project" value="Ensembl"/>
</dbReference>
<evidence type="ECO:0000256" key="2">
    <source>
        <dbReference type="SAM" id="MobiDB-lite"/>
    </source>
</evidence>
<evidence type="ECO:0000256" key="1">
    <source>
        <dbReference type="ARBA" id="ARBA00023054"/>
    </source>
</evidence>